<evidence type="ECO:0000313" key="2">
    <source>
        <dbReference type="EMBL" id="POS74274.1"/>
    </source>
</evidence>
<gene>
    <name evidence="2" type="ORF">DHEL01_v207337</name>
</gene>
<dbReference type="OrthoDB" id="4788795at2759"/>
<protein>
    <submittedName>
        <fullName evidence="2">Uncharacterized protein</fullName>
    </submittedName>
</protein>
<dbReference type="InParanoid" id="A0A2P5HVK8"/>
<feature type="signal peptide" evidence="1">
    <location>
        <begin position="1"/>
        <end position="20"/>
    </location>
</feature>
<sequence length="148" mass="16222">MKPSFILAALITAFVAPAAAMPTNAVSVVTTDVAPLNSSLVPRQHEPMPDVLCELKQPEMLNNYKVVIRKVAKTEVPHLCHLLWNNLRRFQILCLVSSPSCEPGSIIPGEPALIWKFTTAAFCNSGCIASAYWESTHNKYGVLDQRGC</sequence>
<name>A0A2P5HVK8_DIAHE</name>
<comment type="caution">
    <text evidence="2">The sequence shown here is derived from an EMBL/GenBank/DDBJ whole genome shotgun (WGS) entry which is preliminary data.</text>
</comment>
<evidence type="ECO:0000256" key="1">
    <source>
        <dbReference type="SAM" id="SignalP"/>
    </source>
</evidence>
<dbReference type="AlphaFoldDB" id="A0A2P5HVK8"/>
<reference evidence="2" key="1">
    <citation type="submission" date="2017-09" db="EMBL/GenBank/DDBJ databases">
        <title>Polyketide synthases of a Diaporthe helianthi virulent isolate.</title>
        <authorList>
            <person name="Baroncelli R."/>
        </authorList>
    </citation>
    <scope>NUCLEOTIDE SEQUENCE [LARGE SCALE GENOMIC DNA]</scope>
    <source>
        <strain evidence="2">7/96</strain>
    </source>
</reference>
<feature type="chain" id="PRO_5015196914" evidence="1">
    <location>
        <begin position="21"/>
        <end position="148"/>
    </location>
</feature>
<organism evidence="2 3">
    <name type="scientific">Diaporthe helianthi</name>
    <dbReference type="NCBI Taxonomy" id="158607"/>
    <lineage>
        <taxon>Eukaryota</taxon>
        <taxon>Fungi</taxon>
        <taxon>Dikarya</taxon>
        <taxon>Ascomycota</taxon>
        <taxon>Pezizomycotina</taxon>
        <taxon>Sordariomycetes</taxon>
        <taxon>Sordariomycetidae</taxon>
        <taxon>Diaporthales</taxon>
        <taxon>Diaporthaceae</taxon>
        <taxon>Diaporthe</taxon>
    </lineage>
</organism>
<dbReference type="EMBL" id="MAVT02000657">
    <property type="protein sequence ID" value="POS74274.1"/>
    <property type="molecule type" value="Genomic_DNA"/>
</dbReference>
<proteinExistence type="predicted"/>
<keyword evidence="1" id="KW-0732">Signal</keyword>
<evidence type="ECO:0000313" key="3">
    <source>
        <dbReference type="Proteomes" id="UP000094444"/>
    </source>
</evidence>
<dbReference type="Proteomes" id="UP000094444">
    <property type="component" value="Unassembled WGS sequence"/>
</dbReference>
<keyword evidence="3" id="KW-1185">Reference proteome</keyword>
<accession>A0A2P5HVK8</accession>